<sequence>MTSSSATLPLPSGARPSRLPDLVLLLITVVWGGTFLAVQTALQWAGPFGFVALRFGVAGALALLLSWRQLRGLTRAELRAGVLMGAVLCGSYGLQTMGLGLIASSKSAFLTALYVPLVPLIMLLLFRRPPPLAAWLGIAVAFGGLVLLSDPRGLEWSFGLGEALTLAGAAMIALEICLLGRYAGGCEPRRMAVVQLLTVALLATLLMLATGEAAPQPTPGLIGCVLGLGLATTLIQVAMNWAQQTVPATRATLIYAMEPVWGGLVGWLAGEPLTVPALCGAALIVASVLVAELGKRRA</sequence>
<feature type="transmembrane region" description="Helical" evidence="6">
    <location>
        <begin position="80"/>
        <end position="102"/>
    </location>
</feature>
<dbReference type="PANTHER" id="PTHR42920:SF5">
    <property type="entry name" value="EAMA DOMAIN-CONTAINING PROTEIN"/>
    <property type="match status" value="1"/>
</dbReference>
<evidence type="ECO:0000259" key="7">
    <source>
        <dbReference type="Pfam" id="PF00892"/>
    </source>
</evidence>
<keyword evidence="5 6" id="KW-0472">Membrane</keyword>
<feature type="transmembrane region" description="Helical" evidence="6">
    <location>
        <begin position="160"/>
        <end position="180"/>
    </location>
</feature>
<evidence type="ECO:0000256" key="6">
    <source>
        <dbReference type="SAM" id="Phobius"/>
    </source>
</evidence>
<feature type="transmembrane region" description="Helical" evidence="6">
    <location>
        <begin position="22"/>
        <end position="42"/>
    </location>
</feature>
<dbReference type="InterPro" id="IPR037185">
    <property type="entry name" value="EmrE-like"/>
</dbReference>
<feature type="transmembrane region" description="Helical" evidence="6">
    <location>
        <begin position="192"/>
        <end position="214"/>
    </location>
</feature>
<evidence type="ECO:0000256" key="3">
    <source>
        <dbReference type="ARBA" id="ARBA00022692"/>
    </source>
</evidence>
<accession>B9Z5E2</accession>
<dbReference type="EMBL" id="ACIS01000007">
    <property type="protein sequence ID" value="EEG07789.1"/>
    <property type="molecule type" value="Genomic_DNA"/>
</dbReference>
<dbReference type="eggNOG" id="COG0697">
    <property type="taxonomic scope" value="Bacteria"/>
</dbReference>
<evidence type="ECO:0000256" key="1">
    <source>
        <dbReference type="ARBA" id="ARBA00004651"/>
    </source>
</evidence>
<comment type="subcellular location">
    <subcellularLocation>
        <location evidence="1">Cell membrane</location>
        <topology evidence="1">Multi-pass membrane protein</topology>
    </subcellularLocation>
</comment>
<dbReference type="InterPro" id="IPR051258">
    <property type="entry name" value="Diverse_Substrate_Transporter"/>
</dbReference>
<feature type="transmembrane region" description="Helical" evidence="6">
    <location>
        <begin position="220"/>
        <end position="239"/>
    </location>
</feature>
<feature type="domain" description="EamA" evidence="7">
    <location>
        <begin position="161"/>
        <end position="290"/>
    </location>
</feature>
<keyword evidence="9" id="KW-1185">Reference proteome</keyword>
<feature type="transmembrane region" description="Helical" evidence="6">
    <location>
        <begin position="108"/>
        <end position="125"/>
    </location>
</feature>
<keyword evidence="4 6" id="KW-1133">Transmembrane helix</keyword>
<proteinExistence type="predicted"/>
<dbReference type="Proteomes" id="UP000003165">
    <property type="component" value="Unassembled WGS sequence"/>
</dbReference>
<feature type="transmembrane region" description="Helical" evidence="6">
    <location>
        <begin position="132"/>
        <end position="148"/>
    </location>
</feature>
<keyword evidence="3 6" id="KW-0812">Transmembrane</keyword>
<reference evidence="8 9" key="1">
    <citation type="submission" date="2009-02" db="EMBL/GenBank/DDBJ databases">
        <title>Sequencing of the draft genome and assembly of Lutiella nitroferrum 2002.</title>
        <authorList>
            <consortium name="US DOE Joint Genome Institute (JGI-PGF)"/>
            <person name="Lucas S."/>
            <person name="Copeland A."/>
            <person name="Lapidus A."/>
            <person name="Glavina del Rio T."/>
            <person name="Tice H."/>
            <person name="Bruce D."/>
            <person name="Goodwin L."/>
            <person name="Pitluck S."/>
            <person name="Larimer F."/>
            <person name="Land M.L."/>
            <person name="Hauser L."/>
            <person name="Coates J.D."/>
        </authorList>
    </citation>
    <scope>NUCLEOTIDE SEQUENCE [LARGE SCALE GENOMIC DNA]</scope>
    <source>
        <strain evidence="8 9">2002</strain>
    </source>
</reference>
<name>B9Z5E2_9NEIS</name>
<feature type="transmembrane region" description="Helical" evidence="6">
    <location>
        <begin position="48"/>
        <end position="68"/>
    </location>
</feature>
<feature type="domain" description="EamA" evidence="7">
    <location>
        <begin position="21"/>
        <end position="149"/>
    </location>
</feature>
<comment type="caution">
    <text evidence="8">The sequence shown here is derived from an EMBL/GenBank/DDBJ whole genome shotgun (WGS) entry which is preliminary data.</text>
</comment>
<protein>
    <recommendedName>
        <fullName evidence="7">EamA domain-containing protein</fullName>
    </recommendedName>
</protein>
<evidence type="ECO:0000256" key="2">
    <source>
        <dbReference type="ARBA" id="ARBA00022475"/>
    </source>
</evidence>
<dbReference type="RefSeq" id="WP_008954597.1">
    <property type="nucleotide sequence ID" value="NZ_ACIS01000007.1"/>
</dbReference>
<keyword evidence="2" id="KW-1003">Cell membrane</keyword>
<feature type="transmembrane region" description="Helical" evidence="6">
    <location>
        <begin position="275"/>
        <end position="294"/>
    </location>
</feature>
<organism evidence="8 9">
    <name type="scientific">Pseudogulbenkiania ferrooxidans 2002</name>
    <dbReference type="NCBI Taxonomy" id="279714"/>
    <lineage>
        <taxon>Bacteria</taxon>
        <taxon>Pseudomonadati</taxon>
        <taxon>Pseudomonadota</taxon>
        <taxon>Betaproteobacteria</taxon>
        <taxon>Neisseriales</taxon>
        <taxon>Chromobacteriaceae</taxon>
        <taxon>Pseudogulbenkiania</taxon>
    </lineage>
</organism>
<evidence type="ECO:0000313" key="9">
    <source>
        <dbReference type="Proteomes" id="UP000003165"/>
    </source>
</evidence>
<evidence type="ECO:0000313" key="8">
    <source>
        <dbReference type="EMBL" id="EEG07789.1"/>
    </source>
</evidence>
<gene>
    <name evidence="8" type="ORF">FuraDRAFT_2577</name>
</gene>
<dbReference type="SUPFAM" id="SSF103481">
    <property type="entry name" value="Multidrug resistance efflux transporter EmrE"/>
    <property type="match status" value="2"/>
</dbReference>
<dbReference type="Pfam" id="PF00892">
    <property type="entry name" value="EamA"/>
    <property type="match status" value="2"/>
</dbReference>
<evidence type="ECO:0000256" key="5">
    <source>
        <dbReference type="ARBA" id="ARBA00023136"/>
    </source>
</evidence>
<feature type="transmembrane region" description="Helical" evidence="6">
    <location>
        <begin position="251"/>
        <end position="269"/>
    </location>
</feature>
<evidence type="ECO:0000256" key="4">
    <source>
        <dbReference type="ARBA" id="ARBA00022989"/>
    </source>
</evidence>
<dbReference type="InterPro" id="IPR000620">
    <property type="entry name" value="EamA_dom"/>
</dbReference>
<dbReference type="GO" id="GO:0005886">
    <property type="term" value="C:plasma membrane"/>
    <property type="evidence" value="ECO:0007669"/>
    <property type="project" value="UniProtKB-SubCell"/>
</dbReference>
<dbReference type="AlphaFoldDB" id="B9Z5E2"/>
<dbReference type="PANTHER" id="PTHR42920">
    <property type="entry name" value="OS03G0707200 PROTEIN-RELATED"/>
    <property type="match status" value="1"/>
</dbReference>